<dbReference type="AlphaFoldDB" id="A0A6M6E059"/>
<name>A0A6M6E059_PRIMG</name>
<gene>
    <name evidence="1" type="ORF">FDZ14_30310</name>
</gene>
<dbReference type="Proteomes" id="UP000501076">
    <property type="component" value="Plasmid pFDU301A"/>
</dbReference>
<geneLocation type="plasmid" evidence="2">
    <name>pfdu301a</name>
</geneLocation>
<dbReference type="EMBL" id="CP045273">
    <property type="protein sequence ID" value="QJX80382.1"/>
    <property type="molecule type" value="Genomic_DNA"/>
</dbReference>
<evidence type="ECO:0000313" key="1">
    <source>
        <dbReference type="EMBL" id="QJX80382.1"/>
    </source>
</evidence>
<protein>
    <submittedName>
        <fullName evidence="1">Uncharacterized protein</fullName>
    </submittedName>
</protein>
<sequence>MQNGREENTQKRYPVELNSIPLNLNNYGLRYLFLLDKQLADLYLTFKELMNENITEEEKVIIDNLASGMELTIRQQSNILIGTRNIQVMNAYPRNGDRKPSFVYYILDDHDCKQYVELFKNLYSNLNDKHKVVVSNFIRQLLKTAPKSK</sequence>
<evidence type="ECO:0000313" key="2">
    <source>
        <dbReference type="Proteomes" id="UP000501076"/>
    </source>
</evidence>
<reference evidence="1 2" key="1">
    <citation type="submission" date="2019-10" db="EMBL/GenBank/DDBJ databases">
        <title>Complete genome sequences for adaption low water activity.</title>
        <authorList>
            <person name="Zhao L."/>
            <person name="Zhong J."/>
        </authorList>
    </citation>
    <scope>NUCLEOTIDE SEQUENCE [LARGE SCALE GENOMIC DNA]</scope>
    <source>
        <strain evidence="1 2">FDU301</strain>
        <plasmid evidence="2">pfdu301a</plasmid>
    </source>
</reference>
<accession>A0A6M6E059</accession>
<dbReference type="RefSeq" id="WP_171778371.1">
    <property type="nucleotide sequence ID" value="NZ_CP045273.1"/>
</dbReference>
<organism evidence="1 2">
    <name type="scientific">Priestia megaterium</name>
    <name type="common">Bacillus megaterium</name>
    <dbReference type="NCBI Taxonomy" id="1404"/>
    <lineage>
        <taxon>Bacteria</taxon>
        <taxon>Bacillati</taxon>
        <taxon>Bacillota</taxon>
        <taxon>Bacilli</taxon>
        <taxon>Bacillales</taxon>
        <taxon>Bacillaceae</taxon>
        <taxon>Priestia</taxon>
    </lineage>
</organism>
<proteinExistence type="predicted"/>
<keyword evidence="1" id="KW-0614">Plasmid</keyword>